<dbReference type="PANTHER" id="PTHR11113">
    <property type="entry name" value="N-ACETYLGLUCOSAMINE-6-PHOSPHATE DEACETYLASE"/>
    <property type="match status" value="1"/>
</dbReference>
<dbReference type="InterPro" id="IPR011059">
    <property type="entry name" value="Metal-dep_hydrolase_composite"/>
</dbReference>
<feature type="active site" description="Proton donor/acceptor" evidence="6">
    <location>
        <position position="256"/>
    </location>
</feature>
<feature type="binding site" evidence="8">
    <location>
        <position position="180"/>
    </location>
    <ligand>
        <name>Zn(2+)</name>
        <dbReference type="ChEBI" id="CHEBI:29105"/>
    </ligand>
</feature>
<evidence type="ECO:0000313" key="11">
    <source>
        <dbReference type="Proteomes" id="UP000075635"/>
    </source>
</evidence>
<dbReference type="InterPro" id="IPR006680">
    <property type="entry name" value="Amidohydro-rel"/>
</dbReference>
<feature type="domain" description="Amidohydrolase-related" evidence="9">
    <location>
        <begin position="39"/>
        <end position="357"/>
    </location>
</feature>
<keyword evidence="2 8" id="KW-0479">Metal-binding</keyword>
<dbReference type="PIRSF" id="PIRSF038994">
    <property type="entry name" value="NagA"/>
    <property type="match status" value="1"/>
</dbReference>
<comment type="similarity">
    <text evidence="1 5">Belongs to the metallo-dependent hydrolases superfamily. NagA family.</text>
</comment>
<evidence type="ECO:0000256" key="7">
    <source>
        <dbReference type="PIRSR" id="PIRSR038994-2"/>
    </source>
</evidence>
<reference evidence="10 11" key="1">
    <citation type="submission" date="2014-02" db="EMBL/GenBank/DDBJ databases">
        <title>The small core and large imbalanced accessory genome model reveals a collaborative survival strategy of Sorangium cellulosum strains in nature.</title>
        <authorList>
            <person name="Han K."/>
            <person name="Peng R."/>
            <person name="Blom J."/>
            <person name="Li Y.-Z."/>
        </authorList>
    </citation>
    <scope>NUCLEOTIDE SEQUENCE [LARGE SCALE GENOMIC DNA]</scope>
    <source>
        <strain evidence="10 11">So0011-07</strain>
    </source>
</reference>
<keyword evidence="3 5" id="KW-0378">Hydrolase</keyword>
<dbReference type="Pfam" id="PF01979">
    <property type="entry name" value="Amidohydro_1"/>
    <property type="match status" value="1"/>
</dbReference>
<organism evidence="10 11">
    <name type="scientific">Sorangium cellulosum</name>
    <name type="common">Polyangium cellulosum</name>
    <dbReference type="NCBI Taxonomy" id="56"/>
    <lineage>
        <taxon>Bacteria</taxon>
        <taxon>Pseudomonadati</taxon>
        <taxon>Myxococcota</taxon>
        <taxon>Polyangia</taxon>
        <taxon>Polyangiales</taxon>
        <taxon>Polyangiaceae</taxon>
        <taxon>Sorangium</taxon>
    </lineage>
</organism>
<dbReference type="Gene3D" id="2.30.40.10">
    <property type="entry name" value="Urease, subunit C, domain 1"/>
    <property type="match status" value="1"/>
</dbReference>
<evidence type="ECO:0000259" key="9">
    <source>
        <dbReference type="Pfam" id="PF01979"/>
    </source>
</evidence>
<dbReference type="Proteomes" id="UP000075635">
    <property type="component" value="Unassembled WGS sequence"/>
</dbReference>
<dbReference type="InterPro" id="IPR003764">
    <property type="entry name" value="GlcNAc_6-P_deAcase"/>
</dbReference>
<dbReference type="NCBIfam" id="TIGR00221">
    <property type="entry name" value="nagA"/>
    <property type="match status" value="1"/>
</dbReference>
<feature type="binding site" evidence="8">
    <location>
        <position position="117"/>
    </location>
    <ligand>
        <name>Zn(2+)</name>
        <dbReference type="ChEBI" id="CHEBI:29105"/>
    </ligand>
</feature>
<feature type="binding site" evidence="7">
    <location>
        <position position="212"/>
    </location>
    <ligand>
        <name>substrate</name>
    </ligand>
</feature>
<evidence type="ECO:0000256" key="6">
    <source>
        <dbReference type="PIRSR" id="PIRSR038994-1"/>
    </source>
</evidence>
<dbReference type="GO" id="GO:0008448">
    <property type="term" value="F:N-acetylglucosamine-6-phosphate deacetylase activity"/>
    <property type="evidence" value="ECO:0007669"/>
    <property type="project" value="InterPro"/>
</dbReference>
<comment type="cofactor">
    <cofactor evidence="8">
        <name>a divalent metal cation</name>
        <dbReference type="ChEBI" id="CHEBI:60240"/>
    </cofactor>
    <text evidence="8">Binds 1 divalent metal cation per subunit.</text>
</comment>
<evidence type="ECO:0000256" key="2">
    <source>
        <dbReference type="ARBA" id="ARBA00022723"/>
    </source>
</evidence>
<evidence type="ECO:0000256" key="4">
    <source>
        <dbReference type="ARBA" id="ARBA00023277"/>
    </source>
</evidence>
<proteinExistence type="inferred from homology"/>
<feature type="binding site" evidence="7">
    <location>
        <position position="128"/>
    </location>
    <ligand>
        <name>substrate</name>
    </ligand>
</feature>
<sequence length="361" mass="37252">MEGNILTPEGWLRGRLRGGARVEEIEGAPVPGPGAGPRILPGFIDLHVHGGGGRDVMEGGDAPRVMARAHAATGTTSLLATTMTAPAAEITSALRAIRAAMDARSRGEARILGVHLEGPFLNPGRLGAQPPCVATGDLDAALALHAVAPIRVLTLAPELAGHLELVRALSGLGVRVQIGHTLASYEDVAAALAAGASGFTHLFNAMNGLHHREPGAVGAALAHGDFAELIPDLVHVHPGAIRAALRCIPRLYAVTDGTAASGMPDGPYRLGAHAVTKCQNSVRLPDGTLAGSCLTMHQAFKNLVGLGLSVAEASRRCSLFPAEHLGLEDRGRVAPGCFADLLVLDEDLALQQVLVEGEPLE</sequence>
<evidence type="ECO:0000256" key="3">
    <source>
        <dbReference type="ARBA" id="ARBA00022801"/>
    </source>
</evidence>
<dbReference type="GO" id="GO:0006046">
    <property type="term" value="P:N-acetylglucosamine catabolic process"/>
    <property type="evidence" value="ECO:0007669"/>
    <property type="project" value="TreeGrafter"/>
</dbReference>
<dbReference type="AlphaFoldDB" id="A0A150R2W9"/>
<evidence type="ECO:0000256" key="5">
    <source>
        <dbReference type="PIRNR" id="PIRNR038994"/>
    </source>
</evidence>
<evidence type="ECO:0000313" key="10">
    <source>
        <dbReference type="EMBL" id="KYF74572.1"/>
    </source>
</evidence>
<name>A0A150R2W9_SORCE</name>
<dbReference type="EMBL" id="JEMB01003257">
    <property type="protein sequence ID" value="KYF74572.1"/>
    <property type="molecule type" value="Genomic_DNA"/>
</dbReference>
<feature type="binding site" evidence="7">
    <location>
        <begin position="204"/>
        <end position="205"/>
    </location>
    <ligand>
        <name>substrate</name>
    </ligand>
</feature>
<dbReference type="PANTHER" id="PTHR11113:SF14">
    <property type="entry name" value="N-ACETYLGLUCOSAMINE-6-PHOSPHATE DEACETYLASE"/>
    <property type="match status" value="1"/>
</dbReference>
<dbReference type="CDD" id="cd00854">
    <property type="entry name" value="NagA"/>
    <property type="match status" value="1"/>
</dbReference>
<keyword evidence="4 5" id="KW-0119">Carbohydrate metabolism</keyword>
<gene>
    <name evidence="10" type="ORF">BE17_49010</name>
</gene>
<accession>A0A150R2W9</accession>
<feature type="binding site" evidence="8">
    <location>
        <position position="201"/>
    </location>
    <ligand>
        <name>Zn(2+)</name>
        <dbReference type="ChEBI" id="CHEBI:29105"/>
    </ligand>
</feature>
<feature type="binding site" evidence="7">
    <location>
        <begin position="289"/>
        <end position="291"/>
    </location>
    <ligand>
        <name>substrate</name>
    </ligand>
</feature>
<evidence type="ECO:0000256" key="8">
    <source>
        <dbReference type="PIRSR" id="PIRSR038994-3"/>
    </source>
</evidence>
<dbReference type="GO" id="GO:0046872">
    <property type="term" value="F:metal ion binding"/>
    <property type="evidence" value="ECO:0007669"/>
    <property type="project" value="UniProtKB-KW"/>
</dbReference>
<comment type="caution">
    <text evidence="10">The sequence shown here is derived from an EMBL/GenBank/DDBJ whole genome shotgun (WGS) entry which is preliminary data.</text>
</comment>
<protein>
    <submittedName>
        <fullName evidence="10">N-acetylglucosamine-6-phosphate deacetylase</fullName>
    </submittedName>
</protein>
<evidence type="ECO:0000256" key="1">
    <source>
        <dbReference type="ARBA" id="ARBA00010716"/>
    </source>
</evidence>
<feature type="binding site" evidence="7">
    <location>
        <position position="235"/>
    </location>
    <ligand>
        <name>substrate</name>
    </ligand>
</feature>
<dbReference type="InterPro" id="IPR032466">
    <property type="entry name" value="Metal_Hydrolase"/>
</dbReference>
<dbReference type="Gene3D" id="3.20.20.140">
    <property type="entry name" value="Metal-dependent hydrolases"/>
    <property type="match status" value="1"/>
</dbReference>
<dbReference type="SUPFAM" id="SSF51556">
    <property type="entry name" value="Metallo-dependent hydrolases"/>
    <property type="match status" value="1"/>
</dbReference>